<dbReference type="Pfam" id="PF00293">
    <property type="entry name" value="NUDIX"/>
    <property type="match status" value="1"/>
</dbReference>
<feature type="domain" description="Nudix hydrolase" evidence="5">
    <location>
        <begin position="15"/>
        <end position="147"/>
    </location>
</feature>
<dbReference type="InterPro" id="IPR000086">
    <property type="entry name" value="NUDIX_hydrolase_dom"/>
</dbReference>
<dbReference type="PANTHER" id="PTHR12629">
    <property type="entry name" value="DIPHOSPHOINOSITOL POLYPHOSPHATE PHOSPHOHYDROLASE"/>
    <property type="match status" value="1"/>
</dbReference>
<keyword evidence="2" id="KW-0479">Metal-binding</keyword>
<dbReference type="EMBL" id="JBHRSB010000002">
    <property type="protein sequence ID" value="MFC2999609.1"/>
    <property type="molecule type" value="Genomic_DNA"/>
</dbReference>
<evidence type="ECO:0000313" key="6">
    <source>
        <dbReference type="EMBL" id="MFC2999609.1"/>
    </source>
</evidence>
<protein>
    <submittedName>
        <fullName evidence="6">NUDIX hydrolase</fullName>
    </submittedName>
</protein>
<evidence type="ECO:0000256" key="3">
    <source>
        <dbReference type="ARBA" id="ARBA00022801"/>
    </source>
</evidence>
<dbReference type="GO" id="GO:0016787">
    <property type="term" value="F:hydrolase activity"/>
    <property type="evidence" value="ECO:0007669"/>
    <property type="project" value="UniProtKB-KW"/>
</dbReference>
<keyword evidence="3 6" id="KW-0378">Hydrolase</keyword>
<accession>A0ABV7BTU5</accession>
<sequence>MLEGDVVGLARRPGDLRRQCAALPLTGTGPALRVVLVTSRETRRWVIPKGWIEPGEQPHRSAAREAFEEAGILGEADPDPIGQFAYAKRKAGGVLLPCEVLVFRLRVARLLHDWPERRERERRLVTPAAAAGLVAEPELAALLRGIAG</sequence>
<keyword evidence="4" id="KW-0460">Magnesium</keyword>
<dbReference type="Proteomes" id="UP001595420">
    <property type="component" value="Unassembled WGS sequence"/>
</dbReference>
<name>A0ABV7BTU5_9PROT</name>
<comment type="caution">
    <text evidence="6">The sequence shown here is derived from an EMBL/GenBank/DDBJ whole genome shotgun (WGS) entry which is preliminary data.</text>
</comment>
<gene>
    <name evidence="6" type="ORF">ACFOD3_06885</name>
</gene>
<evidence type="ECO:0000256" key="1">
    <source>
        <dbReference type="ARBA" id="ARBA00001946"/>
    </source>
</evidence>
<keyword evidence="7" id="KW-1185">Reference proteome</keyword>
<evidence type="ECO:0000313" key="7">
    <source>
        <dbReference type="Proteomes" id="UP001595420"/>
    </source>
</evidence>
<dbReference type="CDD" id="cd04666">
    <property type="entry name" value="NUDIX_DIPP2_like_Nudt4"/>
    <property type="match status" value="1"/>
</dbReference>
<dbReference type="InterPro" id="IPR047198">
    <property type="entry name" value="DDP-like_NUDIX"/>
</dbReference>
<dbReference type="PANTHER" id="PTHR12629:SF0">
    <property type="entry name" value="DIPHOSPHOINOSITOL-POLYPHOSPHATE DIPHOSPHATASE"/>
    <property type="match status" value="1"/>
</dbReference>
<evidence type="ECO:0000256" key="2">
    <source>
        <dbReference type="ARBA" id="ARBA00022723"/>
    </source>
</evidence>
<proteinExistence type="predicted"/>
<evidence type="ECO:0000259" key="5">
    <source>
        <dbReference type="PROSITE" id="PS51462"/>
    </source>
</evidence>
<comment type="cofactor">
    <cofactor evidence="1">
        <name>Mg(2+)</name>
        <dbReference type="ChEBI" id="CHEBI:18420"/>
    </cofactor>
</comment>
<organism evidence="6 7">
    <name type="scientific">Falsiroseomonas tokyonensis</name>
    <dbReference type="NCBI Taxonomy" id="430521"/>
    <lineage>
        <taxon>Bacteria</taxon>
        <taxon>Pseudomonadati</taxon>
        <taxon>Pseudomonadota</taxon>
        <taxon>Alphaproteobacteria</taxon>
        <taxon>Acetobacterales</taxon>
        <taxon>Roseomonadaceae</taxon>
        <taxon>Falsiroseomonas</taxon>
    </lineage>
</organism>
<dbReference type="PROSITE" id="PS51462">
    <property type="entry name" value="NUDIX"/>
    <property type="match status" value="1"/>
</dbReference>
<reference evidence="7" key="1">
    <citation type="journal article" date="2019" name="Int. J. Syst. Evol. Microbiol.">
        <title>The Global Catalogue of Microorganisms (GCM) 10K type strain sequencing project: providing services to taxonomists for standard genome sequencing and annotation.</title>
        <authorList>
            <consortium name="The Broad Institute Genomics Platform"/>
            <consortium name="The Broad Institute Genome Sequencing Center for Infectious Disease"/>
            <person name="Wu L."/>
            <person name="Ma J."/>
        </authorList>
    </citation>
    <scope>NUCLEOTIDE SEQUENCE [LARGE SCALE GENOMIC DNA]</scope>
    <source>
        <strain evidence="7">CGMCC 1.16855</strain>
    </source>
</reference>
<dbReference type="RefSeq" id="WP_216835706.1">
    <property type="nucleotide sequence ID" value="NZ_JAFNJS010000002.1"/>
</dbReference>
<evidence type="ECO:0000256" key="4">
    <source>
        <dbReference type="ARBA" id="ARBA00022842"/>
    </source>
</evidence>